<sequence>MKSVTCSESMPSPGSLPDGYDAATSALLLPTSSSLFCSATLGLLTSLLTLQLFKETKGVNSLLCQSPPLLLQSSLSLPALLQTHGHTLRLTHCFLLGGEQTANTIRCPSVHFSFSFTVSSSLSSACFWRDN</sequence>
<evidence type="ECO:0000313" key="1">
    <source>
        <dbReference type="EMBL" id="TNN45467.1"/>
    </source>
</evidence>
<keyword evidence="2" id="KW-1185">Reference proteome</keyword>
<reference evidence="1 2" key="1">
    <citation type="submission" date="2019-03" db="EMBL/GenBank/DDBJ databases">
        <title>First draft genome of Liparis tanakae, snailfish: a comprehensive survey of snailfish specific genes.</title>
        <authorList>
            <person name="Kim W."/>
            <person name="Song I."/>
            <person name="Jeong J.-H."/>
            <person name="Kim D."/>
            <person name="Kim S."/>
            <person name="Ryu S."/>
            <person name="Song J.Y."/>
            <person name="Lee S.K."/>
        </authorList>
    </citation>
    <scope>NUCLEOTIDE SEQUENCE [LARGE SCALE GENOMIC DNA]</scope>
    <source>
        <tissue evidence="1">Muscle</tissue>
    </source>
</reference>
<organism evidence="1 2">
    <name type="scientific">Liparis tanakae</name>
    <name type="common">Tanaka's snailfish</name>
    <dbReference type="NCBI Taxonomy" id="230148"/>
    <lineage>
        <taxon>Eukaryota</taxon>
        <taxon>Metazoa</taxon>
        <taxon>Chordata</taxon>
        <taxon>Craniata</taxon>
        <taxon>Vertebrata</taxon>
        <taxon>Euteleostomi</taxon>
        <taxon>Actinopterygii</taxon>
        <taxon>Neopterygii</taxon>
        <taxon>Teleostei</taxon>
        <taxon>Neoteleostei</taxon>
        <taxon>Acanthomorphata</taxon>
        <taxon>Eupercaria</taxon>
        <taxon>Perciformes</taxon>
        <taxon>Cottioidei</taxon>
        <taxon>Cottales</taxon>
        <taxon>Liparidae</taxon>
        <taxon>Liparis</taxon>
    </lineage>
</organism>
<name>A0A4Z2FW59_9TELE</name>
<proteinExistence type="predicted"/>
<gene>
    <name evidence="1" type="ORF">EYF80_044326</name>
</gene>
<accession>A0A4Z2FW59</accession>
<protein>
    <submittedName>
        <fullName evidence="1">Uncharacterized protein</fullName>
    </submittedName>
</protein>
<evidence type="ECO:0000313" key="2">
    <source>
        <dbReference type="Proteomes" id="UP000314294"/>
    </source>
</evidence>
<dbReference type="AlphaFoldDB" id="A0A4Z2FW59"/>
<dbReference type="EMBL" id="SRLO01000845">
    <property type="protein sequence ID" value="TNN45467.1"/>
    <property type="molecule type" value="Genomic_DNA"/>
</dbReference>
<comment type="caution">
    <text evidence="1">The sequence shown here is derived from an EMBL/GenBank/DDBJ whole genome shotgun (WGS) entry which is preliminary data.</text>
</comment>
<dbReference type="Proteomes" id="UP000314294">
    <property type="component" value="Unassembled WGS sequence"/>
</dbReference>